<name>A0A1T5HNT5_9BACT</name>
<dbReference type="GO" id="GO:0016020">
    <property type="term" value="C:membrane"/>
    <property type="evidence" value="ECO:0007669"/>
    <property type="project" value="InterPro"/>
</dbReference>
<dbReference type="SMART" id="SM00091">
    <property type="entry name" value="PAS"/>
    <property type="match status" value="1"/>
</dbReference>
<keyword evidence="6" id="KW-1185">Reference proteome</keyword>
<dbReference type="PROSITE" id="PS50111">
    <property type="entry name" value="CHEMOTAXIS_TRANSDUC_2"/>
    <property type="match status" value="1"/>
</dbReference>
<dbReference type="Gene3D" id="3.30.450.20">
    <property type="entry name" value="PAS domain"/>
    <property type="match status" value="1"/>
</dbReference>
<dbReference type="SUPFAM" id="SSF55785">
    <property type="entry name" value="PYP-like sensor domain (PAS domain)"/>
    <property type="match status" value="1"/>
</dbReference>
<dbReference type="Proteomes" id="UP000191055">
    <property type="component" value="Unassembled WGS sequence"/>
</dbReference>
<dbReference type="STRING" id="889453.SAMN03080601_02548"/>
<dbReference type="PANTHER" id="PTHR44757">
    <property type="entry name" value="DIGUANYLATE CYCLASE DGCP"/>
    <property type="match status" value="1"/>
</dbReference>
<dbReference type="KEGG" id="asx:CDL62_09300"/>
<keyword evidence="1" id="KW-0807">Transducer</keyword>
<evidence type="ECO:0000313" key="5">
    <source>
        <dbReference type="EMBL" id="SKC22297.1"/>
    </source>
</evidence>
<dbReference type="OrthoDB" id="1120715at2"/>
<protein>
    <submittedName>
        <fullName evidence="5">PAS domain S-box-containing protein</fullName>
    </submittedName>
</protein>
<evidence type="ECO:0000259" key="3">
    <source>
        <dbReference type="PROSITE" id="PS50112"/>
    </source>
</evidence>
<reference evidence="5 6" key="1">
    <citation type="submission" date="2017-02" db="EMBL/GenBank/DDBJ databases">
        <authorList>
            <person name="Peterson S.W."/>
        </authorList>
    </citation>
    <scope>NUCLEOTIDE SEQUENCE [LARGE SCALE GENOMIC DNA]</scope>
    <source>
        <strain evidence="5 6">DSM 24412</strain>
    </source>
</reference>
<evidence type="ECO:0000313" key="6">
    <source>
        <dbReference type="Proteomes" id="UP000191055"/>
    </source>
</evidence>
<feature type="domain" description="PAS" evidence="3">
    <location>
        <begin position="58"/>
        <end position="102"/>
    </location>
</feature>
<feature type="domain" description="PAC" evidence="4">
    <location>
        <begin position="131"/>
        <end position="183"/>
    </location>
</feature>
<organism evidence="5 6">
    <name type="scientific">Alkalitalea saponilacus</name>
    <dbReference type="NCBI Taxonomy" id="889453"/>
    <lineage>
        <taxon>Bacteria</taxon>
        <taxon>Pseudomonadati</taxon>
        <taxon>Bacteroidota</taxon>
        <taxon>Bacteroidia</taxon>
        <taxon>Marinilabiliales</taxon>
        <taxon>Marinilabiliaceae</taxon>
        <taxon>Alkalitalea</taxon>
    </lineage>
</organism>
<sequence>MLIGVLALLLVLFFAGWFLFLFERKKLKDISHKYEETISILNENKRTSRISSNGVSKEMERLSIVARQTENAIMIMDPDGNIEWVNDGFTRMYGYTYEEFINTLGSNIRQTSFSNEIEERLYKCTKLGEPVTYEALNITRDGERLWTHTSLTPIYNDNHEVTYLAAIDSDISRRREAGDELVDAIHNLSTRISSLSQKETQMKAQTAAMMESIIDAGKLLEDSGQVIKFINDISYQVKILGLNASIEASNFVGTNGSMVKSNGFRVISGEIINFSEETRRHASKITNTMEMLQKSFQKMEASRLTVDEVTGAYYDTISSVRSELKRVERVADKLNE</sequence>
<dbReference type="Pfam" id="PF13426">
    <property type="entry name" value="PAS_9"/>
    <property type="match status" value="1"/>
</dbReference>
<evidence type="ECO:0000256" key="1">
    <source>
        <dbReference type="PROSITE-ProRule" id="PRU00284"/>
    </source>
</evidence>
<evidence type="ECO:0000259" key="4">
    <source>
        <dbReference type="PROSITE" id="PS50113"/>
    </source>
</evidence>
<accession>A0A1T5HNT5</accession>
<dbReference type="Gene3D" id="6.10.250.3200">
    <property type="match status" value="1"/>
</dbReference>
<dbReference type="SMART" id="SM00086">
    <property type="entry name" value="PAC"/>
    <property type="match status" value="1"/>
</dbReference>
<dbReference type="SUPFAM" id="SSF58104">
    <property type="entry name" value="Methyl-accepting chemotaxis protein (MCP) signaling domain"/>
    <property type="match status" value="1"/>
</dbReference>
<dbReference type="RefSeq" id="WP_079558250.1">
    <property type="nucleotide sequence ID" value="NZ_CP021904.1"/>
</dbReference>
<dbReference type="InterPro" id="IPR000014">
    <property type="entry name" value="PAS"/>
</dbReference>
<dbReference type="PROSITE" id="PS50113">
    <property type="entry name" value="PAC"/>
    <property type="match status" value="1"/>
</dbReference>
<gene>
    <name evidence="5" type="ORF">SAMN03080601_02548</name>
</gene>
<dbReference type="PROSITE" id="PS50112">
    <property type="entry name" value="PAS"/>
    <property type="match status" value="1"/>
</dbReference>
<dbReference type="NCBIfam" id="TIGR00229">
    <property type="entry name" value="sensory_box"/>
    <property type="match status" value="1"/>
</dbReference>
<dbReference type="InterPro" id="IPR000700">
    <property type="entry name" value="PAS-assoc_C"/>
</dbReference>
<dbReference type="CDD" id="cd00130">
    <property type="entry name" value="PAS"/>
    <property type="match status" value="1"/>
</dbReference>
<proteinExistence type="predicted"/>
<dbReference type="InterPro" id="IPR052155">
    <property type="entry name" value="Biofilm_reg_signaling"/>
</dbReference>
<feature type="domain" description="Methyl-accepting transducer" evidence="2">
    <location>
        <begin position="192"/>
        <end position="336"/>
    </location>
</feature>
<dbReference type="Pfam" id="PF00015">
    <property type="entry name" value="MCPsignal"/>
    <property type="match status" value="1"/>
</dbReference>
<evidence type="ECO:0000259" key="2">
    <source>
        <dbReference type="PROSITE" id="PS50111"/>
    </source>
</evidence>
<dbReference type="PANTHER" id="PTHR44757:SF2">
    <property type="entry name" value="BIOFILM ARCHITECTURE MAINTENANCE PROTEIN MBAA"/>
    <property type="match status" value="1"/>
</dbReference>
<dbReference type="InterPro" id="IPR001610">
    <property type="entry name" value="PAC"/>
</dbReference>
<dbReference type="InterPro" id="IPR004089">
    <property type="entry name" value="MCPsignal_dom"/>
</dbReference>
<dbReference type="AlphaFoldDB" id="A0A1T5HNT5"/>
<dbReference type="InterPro" id="IPR035965">
    <property type="entry name" value="PAS-like_dom_sf"/>
</dbReference>
<dbReference type="EMBL" id="FUYV01000015">
    <property type="protein sequence ID" value="SKC22297.1"/>
    <property type="molecule type" value="Genomic_DNA"/>
</dbReference>
<dbReference type="GO" id="GO:0007165">
    <property type="term" value="P:signal transduction"/>
    <property type="evidence" value="ECO:0007669"/>
    <property type="project" value="UniProtKB-KW"/>
</dbReference>